<dbReference type="Gene3D" id="1.20.1280.50">
    <property type="match status" value="1"/>
</dbReference>
<feature type="domain" description="F-box" evidence="1">
    <location>
        <begin position="94"/>
        <end position="154"/>
    </location>
</feature>
<evidence type="ECO:0000259" key="1">
    <source>
        <dbReference type="Pfam" id="PF12937"/>
    </source>
</evidence>
<proteinExistence type="predicted"/>
<evidence type="ECO:0000313" key="2">
    <source>
        <dbReference type="EMBL" id="KAL0063848.1"/>
    </source>
</evidence>
<comment type="caution">
    <text evidence="2">The sequence shown here is derived from an EMBL/GenBank/DDBJ whole genome shotgun (WGS) entry which is preliminary data.</text>
</comment>
<organism evidence="2 3">
    <name type="scientific">Marasmius tenuissimus</name>
    <dbReference type="NCBI Taxonomy" id="585030"/>
    <lineage>
        <taxon>Eukaryota</taxon>
        <taxon>Fungi</taxon>
        <taxon>Dikarya</taxon>
        <taxon>Basidiomycota</taxon>
        <taxon>Agaricomycotina</taxon>
        <taxon>Agaricomycetes</taxon>
        <taxon>Agaricomycetidae</taxon>
        <taxon>Agaricales</taxon>
        <taxon>Marasmiineae</taxon>
        <taxon>Marasmiaceae</taxon>
        <taxon>Marasmius</taxon>
    </lineage>
</organism>
<gene>
    <name evidence="2" type="ORF">AAF712_009199</name>
</gene>
<dbReference type="EMBL" id="JBBXMP010000072">
    <property type="protein sequence ID" value="KAL0063848.1"/>
    <property type="molecule type" value="Genomic_DNA"/>
</dbReference>
<reference evidence="2 3" key="1">
    <citation type="submission" date="2024-05" db="EMBL/GenBank/DDBJ databases">
        <title>A draft genome resource for the thread blight pathogen Marasmius tenuissimus strain MS-2.</title>
        <authorList>
            <person name="Yulfo-Soto G.E."/>
            <person name="Baruah I.K."/>
            <person name="Amoako-Attah I."/>
            <person name="Bukari Y."/>
            <person name="Meinhardt L.W."/>
            <person name="Bailey B.A."/>
            <person name="Cohen S.P."/>
        </authorList>
    </citation>
    <scope>NUCLEOTIDE SEQUENCE [LARGE SCALE GENOMIC DNA]</scope>
    <source>
        <strain evidence="2 3">MS-2</strain>
    </source>
</reference>
<dbReference type="Pfam" id="PF12937">
    <property type="entry name" value="F-box-like"/>
    <property type="match status" value="1"/>
</dbReference>
<name>A0ABR2ZR24_9AGAR</name>
<evidence type="ECO:0000313" key="3">
    <source>
        <dbReference type="Proteomes" id="UP001437256"/>
    </source>
</evidence>
<dbReference type="Proteomes" id="UP001437256">
    <property type="component" value="Unassembled WGS sequence"/>
</dbReference>
<keyword evidence="3" id="KW-1185">Reference proteome</keyword>
<dbReference type="InterPro" id="IPR001810">
    <property type="entry name" value="F-box_dom"/>
</dbReference>
<protein>
    <recommendedName>
        <fullName evidence="1">F-box domain-containing protein</fullName>
    </recommendedName>
</protein>
<sequence>MITKSQFDLIADLVIPDPCELPEFDVWTHLRSLQPIAVSDPSKLCTFLHEASLELSKYDQFICALEGRVLEAKLKRDSLQRHASQVSSLLSPIRRIPSEILVRLFELAANSDPLGGNLLGTNSEWKSQALRISSVCYRWRTIALDTPQLWARFALDLQPRAQQPLDLFLSRSRERKLSITITQIDHYYSPTPTLLRSLIAHTSRWSFIDHHYLYDDVAASLQEIQEFPSLEYIVCPARGLDAAVFFSKQLQQCSSLKTVVLRYDRYNKFNIASLPLDNTDCLVFQYGPKGSFNDSLRVLKSCADVIGELVYQSVPEEENHGSLVREARHTSLDNDLQEQIECKYVRKLVVNLFHRHGIYAHLRDTFQSLTLPSLVDLQLIGDCSTDGFFEESWPSRFFDKFIVRSECTLTSLRLDLPLLDEDVIACLRHFPSLESLSVTELSTNEENDLEPDDLVQTVTKSLMAKLTVVGANHLKIPDKTAPLLFLPKLISLRLLVHAHFDADVEFVEMVKSRWYSFTSGSIDPSFLMHYHRLRSTVLDIQSRDAEKLVYEPLKICDSEGMRIVVKVNGAYIV</sequence>
<accession>A0ABR2ZR24</accession>